<evidence type="ECO:0000313" key="1">
    <source>
        <dbReference type="EMBL" id="PJJ40102.1"/>
    </source>
</evidence>
<comment type="caution">
    <text evidence="1">The sequence shown here is derived from an EMBL/GenBank/DDBJ whole genome shotgun (WGS) entry which is preliminary data.</text>
</comment>
<dbReference type="RefSeq" id="WP_100424227.1">
    <property type="nucleotide sequence ID" value="NZ_PGEX01000001.1"/>
</dbReference>
<dbReference type="AlphaFoldDB" id="A0A2M9A300"/>
<dbReference type="Proteomes" id="UP000231134">
    <property type="component" value="Unassembled WGS sequence"/>
</dbReference>
<gene>
    <name evidence="1" type="ORF">BGX16_0008</name>
</gene>
<evidence type="ECO:0000313" key="2">
    <source>
        <dbReference type="Proteomes" id="UP000231134"/>
    </source>
</evidence>
<dbReference type="OrthoDB" id="9811802at2"/>
<sequence>MAKIFNVTNHTATEMQINDAKRMLGVVECVDLPESLKKRWGEVPPETDSVVAFVQPVLDWLGQVASKDDVVWAQGEWGATVGVLQWCRAHGVRCVYSTTERIATERHAVDGSVAMTHQFRHVRFRDFP</sequence>
<dbReference type="EMBL" id="PGEX01000001">
    <property type="protein sequence ID" value="PJJ40102.1"/>
    <property type="molecule type" value="Genomic_DNA"/>
</dbReference>
<accession>A0A2M9A300</accession>
<keyword evidence="2" id="KW-1185">Reference proteome</keyword>
<proteinExistence type="predicted"/>
<organism evidence="1 2">
    <name type="scientific">Hallerella succinigenes</name>
    <dbReference type="NCBI Taxonomy" id="1896222"/>
    <lineage>
        <taxon>Bacteria</taxon>
        <taxon>Pseudomonadati</taxon>
        <taxon>Fibrobacterota</taxon>
        <taxon>Fibrobacteria</taxon>
        <taxon>Fibrobacterales</taxon>
        <taxon>Fibrobacteraceae</taxon>
        <taxon>Hallerella</taxon>
    </lineage>
</organism>
<dbReference type="NCBIfam" id="NF040559">
    <property type="entry name" value="CAS_Csx20"/>
    <property type="match status" value="1"/>
</dbReference>
<dbReference type="InterPro" id="IPR049811">
    <property type="entry name" value="MJ1673-like_dom"/>
</dbReference>
<reference evidence="1 2" key="1">
    <citation type="submission" date="2017-11" db="EMBL/GenBank/DDBJ databases">
        <title>Animal gut microbial communities from fecal samples from Wisconsin, USA.</title>
        <authorList>
            <person name="Neumann A."/>
        </authorList>
    </citation>
    <scope>NUCLEOTIDE SEQUENCE [LARGE SCALE GENOMIC DNA]</scope>
    <source>
        <strain evidence="1 2">UWS3</strain>
    </source>
</reference>
<protein>
    <submittedName>
        <fullName evidence="1">Uncharacterized protein</fullName>
    </submittedName>
</protein>
<name>A0A2M9A300_9BACT</name>